<dbReference type="SUPFAM" id="SSF51735">
    <property type="entry name" value="NAD(P)-binding Rossmann-fold domains"/>
    <property type="match status" value="1"/>
</dbReference>
<reference evidence="4" key="1">
    <citation type="submission" date="2023-07" db="EMBL/GenBank/DDBJ databases">
        <title>30 novel species of actinomycetes from the DSMZ collection.</title>
        <authorList>
            <person name="Nouioui I."/>
        </authorList>
    </citation>
    <scope>NUCLEOTIDE SEQUENCE [LARGE SCALE GENOMIC DNA]</scope>
    <source>
        <strain evidence="4">DSM 41982</strain>
    </source>
</reference>
<organism evidence="3 4">
    <name type="scientific">Streptomyces evansiae</name>
    <dbReference type="NCBI Taxonomy" id="3075535"/>
    <lineage>
        <taxon>Bacteria</taxon>
        <taxon>Bacillati</taxon>
        <taxon>Actinomycetota</taxon>
        <taxon>Actinomycetes</taxon>
        <taxon>Kitasatosporales</taxon>
        <taxon>Streptomycetaceae</taxon>
        <taxon>Streptomyces</taxon>
    </lineage>
</organism>
<dbReference type="PANTHER" id="PTHR11117">
    <property type="entry name" value="SUCCINYL-COA LIGASE SUBUNIT ALPHA"/>
    <property type="match status" value="1"/>
</dbReference>
<evidence type="ECO:0000313" key="3">
    <source>
        <dbReference type="EMBL" id="MDT0417900.1"/>
    </source>
</evidence>
<accession>A0ABD5ECE2</accession>
<dbReference type="Pfam" id="PF00549">
    <property type="entry name" value="Ligase_CoA"/>
    <property type="match status" value="1"/>
</dbReference>
<evidence type="ECO:0000259" key="2">
    <source>
        <dbReference type="Pfam" id="PF02629"/>
    </source>
</evidence>
<dbReference type="RefSeq" id="WP_311677362.1">
    <property type="nucleotide sequence ID" value="NZ_JAVRER010000034.1"/>
</dbReference>
<dbReference type="InterPro" id="IPR016102">
    <property type="entry name" value="Succinyl-CoA_synth-like"/>
</dbReference>
<protein>
    <submittedName>
        <fullName evidence="3">Acyl-CoA synthetase FdrA</fullName>
    </submittedName>
</protein>
<feature type="domain" description="ATP-citrate synthase/succinyl-CoA ligase C-terminal" evidence="1">
    <location>
        <begin position="337"/>
        <end position="489"/>
    </location>
</feature>
<dbReference type="EMBL" id="JAVRER010000034">
    <property type="protein sequence ID" value="MDT0417900.1"/>
    <property type="molecule type" value="Genomic_DNA"/>
</dbReference>
<dbReference type="NCBIfam" id="NF004760">
    <property type="entry name" value="PRK06091.1"/>
    <property type="match status" value="1"/>
</dbReference>
<gene>
    <name evidence="3" type="primary">fdrA</name>
    <name evidence="3" type="ORF">RM574_20670</name>
</gene>
<proteinExistence type="predicted"/>
<name>A0ABD5ECE2_9ACTN</name>
<feature type="domain" description="CoA-binding" evidence="2">
    <location>
        <begin position="192"/>
        <end position="284"/>
    </location>
</feature>
<dbReference type="Gene3D" id="3.40.50.261">
    <property type="entry name" value="Succinyl-CoA synthetase domains"/>
    <property type="match status" value="2"/>
</dbReference>
<dbReference type="SUPFAM" id="SSF52210">
    <property type="entry name" value="Succinyl-CoA synthetase domains"/>
    <property type="match status" value="2"/>
</dbReference>
<dbReference type="InterPro" id="IPR036291">
    <property type="entry name" value="NAD(P)-bd_dom_sf"/>
</dbReference>
<comment type="caution">
    <text evidence="3">The sequence shown here is derived from an EMBL/GenBank/DDBJ whole genome shotgun (WGS) entry which is preliminary data.</text>
</comment>
<dbReference type="Gene3D" id="3.40.50.720">
    <property type="entry name" value="NAD(P)-binding Rossmann-like Domain"/>
    <property type="match status" value="1"/>
</dbReference>
<dbReference type="Proteomes" id="UP001183607">
    <property type="component" value="Unassembled WGS sequence"/>
</dbReference>
<evidence type="ECO:0000259" key="1">
    <source>
        <dbReference type="Pfam" id="PF00549"/>
    </source>
</evidence>
<dbReference type="Pfam" id="PF02629">
    <property type="entry name" value="CoA_binding"/>
    <property type="match status" value="1"/>
</dbReference>
<sequence>MVLINAVRKDLYADSVALMRIAATLTGEPGVETVSLVMGTPANKEVLSASGLLTADGTAAGPNDLLLAVRGTREAADTALGRAVAALRDSGPEPAGRAEGEEDLPVRSLATAPPGTDLAVISVPGAYAAAETRKALRAGMHAFVFSDHVDLADEVALKTEAAARGLLVMGPDCGTAVVAGVPLGFANAVRPGPVGLMGASGTGLQQVACLLHARGSGVSHVLGTGSRDVSGEVGGLTMLAALDALAADPATERIVLVSKPPDPEVARRVLARAAACGTPVVACFLGWEGPVPEGVVRATTLAEAAEAAAPGNAPRPDAAYPDSPLSRPAAAPLLRALYTGGTFAHEAHQLLAPRLADGILRQLPANAGELPARHLVLDLGDDAYTAGRPHPMIDPTVRTALLRAALADPRTGLVLVDVVLGHGAAPDPAGALLDALAAAGHTPASGPPVLAFVVGTDADPQPAAEARRRLRAAGVLLADSSTHAARLAAAHLAPAPAPVPARGGARA</sequence>
<dbReference type="InterPro" id="IPR003781">
    <property type="entry name" value="CoA-bd"/>
</dbReference>
<dbReference type="PANTHER" id="PTHR11117:SF24">
    <property type="entry name" value="PROTEIN FDRA"/>
    <property type="match status" value="1"/>
</dbReference>
<dbReference type="InterPro" id="IPR005811">
    <property type="entry name" value="SUCC_ACL_C"/>
</dbReference>
<evidence type="ECO:0000313" key="4">
    <source>
        <dbReference type="Proteomes" id="UP001183607"/>
    </source>
</evidence>
<dbReference type="AlphaFoldDB" id="A0ABD5ECE2"/>